<dbReference type="PANTHER" id="PTHR21060:SF3">
    <property type="entry name" value="BUTYRATE KINASE 2-RELATED"/>
    <property type="match status" value="1"/>
</dbReference>
<dbReference type="PROSITE" id="PS01075">
    <property type="entry name" value="ACETATE_KINASE_1"/>
    <property type="match status" value="1"/>
</dbReference>
<evidence type="ECO:0000256" key="8">
    <source>
        <dbReference type="ARBA" id="ARBA00048596"/>
    </source>
</evidence>
<evidence type="ECO:0000256" key="2">
    <source>
        <dbReference type="ARBA" id="ARBA00008748"/>
    </source>
</evidence>
<evidence type="ECO:0000313" key="12">
    <source>
        <dbReference type="Proteomes" id="UP000661435"/>
    </source>
</evidence>
<dbReference type="PIRSF" id="PIRSF036458">
    <property type="entry name" value="Butyrate_kin"/>
    <property type="match status" value="1"/>
</dbReference>
<keyword evidence="5 9" id="KW-0547">Nucleotide-binding</keyword>
<comment type="caution">
    <text evidence="11">The sequence shown here is derived from an EMBL/GenBank/DDBJ whole genome shotgun (WGS) entry which is preliminary data.</text>
</comment>
<evidence type="ECO:0000256" key="7">
    <source>
        <dbReference type="ARBA" id="ARBA00022840"/>
    </source>
</evidence>
<protein>
    <recommendedName>
        <fullName evidence="9">Probable butyrate kinase</fullName>
        <shortName evidence="9">BK</shortName>
        <ecNumber evidence="9">2.7.2.7</ecNumber>
    </recommendedName>
    <alternativeName>
        <fullName evidence="9">Branched-chain carboxylic acid kinase</fullName>
    </alternativeName>
</protein>
<evidence type="ECO:0000256" key="5">
    <source>
        <dbReference type="ARBA" id="ARBA00022741"/>
    </source>
</evidence>
<dbReference type="InterPro" id="IPR023865">
    <property type="entry name" value="Aliphatic_acid_kinase_CS"/>
</dbReference>
<dbReference type="PANTHER" id="PTHR21060">
    <property type="entry name" value="ACETATE KINASE"/>
    <property type="match status" value="1"/>
</dbReference>
<comment type="subcellular location">
    <subcellularLocation>
        <location evidence="1 9">Cytoplasm</location>
    </subcellularLocation>
</comment>
<name>A0A8J6J446_9FIRM</name>
<keyword evidence="6 9" id="KW-0418">Kinase</keyword>
<dbReference type="HAMAP" id="MF_00542">
    <property type="entry name" value="Butyrate_kinase"/>
    <property type="match status" value="1"/>
</dbReference>
<dbReference type="InterPro" id="IPR000890">
    <property type="entry name" value="Aliphatic_acid_kin_short-chain"/>
</dbReference>
<evidence type="ECO:0000313" key="11">
    <source>
        <dbReference type="EMBL" id="MBC5732371.1"/>
    </source>
</evidence>
<dbReference type="InterPro" id="IPR043129">
    <property type="entry name" value="ATPase_NBD"/>
</dbReference>
<keyword evidence="3 9" id="KW-0963">Cytoplasm</keyword>
<evidence type="ECO:0000256" key="9">
    <source>
        <dbReference type="HAMAP-Rule" id="MF_00542"/>
    </source>
</evidence>
<evidence type="ECO:0000256" key="10">
    <source>
        <dbReference type="RuleBase" id="RU003835"/>
    </source>
</evidence>
<dbReference type="RefSeq" id="WP_186906270.1">
    <property type="nucleotide sequence ID" value="NZ_JACOPP010000001.1"/>
</dbReference>
<dbReference type="Pfam" id="PF00871">
    <property type="entry name" value="Acetate_kinase"/>
    <property type="match status" value="1"/>
</dbReference>
<dbReference type="GO" id="GO:0005737">
    <property type="term" value="C:cytoplasm"/>
    <property type="evidence" value="ECO:0007669"/>
    <property type="project" value="UniProtKB-SubCell"/>
</dbReference>
<dbReference type="NCBIfam" id="TIGR02707">
    <property type="entry name" value="butyr_kinase"/>
    <property type="match status" value="1"/>
</dbReference>
<dbReference type="NCBIfam" id="NF002834">
    <property type="entry name" value="PRK03011.1-5"/>
    <property type="match status" value="1"/>
</dbReference>
<comment type="catalytic activity">
    <reaction evidence="8 9">
        <text>butanoate + ATP = butanoyl phosphate + ADP</text>
        <dbReference type="Rhea" id="RHEA:13585"/>
        <dbReference type="ChEBI" id="CHEBI:17968"/>
        <dbReference type="ChEBI" id="CHEBI:30616"/>
        <dbReference type="ChEBI" id="CHEBI:58079"/>
        <dbReference type="ChEBI" id="CHEBI:456216"/>
        <dbReference type="EC" id="2.7.2.7"/>
    </reaction>
</comment>
<dbReference type="EMBL" id="JACOPP010000001">
    <property type="protein sequence ID" value="MBC5732371.1"/>
    <property type="molecule type" value="Genomic_DNA"/>
</dbReference>
<dbReference type="EC" id="2.7.2.7" evidence="9"/>
<dbReference type="SUPFAM" id="SSF53067">
    <property type="entry name" value="Actin-like ATPase domain"/>
    <property type="match status" value="2"/>
</dbReference>
<dbReference type="GO" id="GO:0006083">
    <property type="term" value="P:acetate metabolic process"/>
    <property type="evidence" value="ECO:0007669"/>
    <property type="project" value="TreeGrafter"/>
</dbReference>
<keyword evidence="7 9" id="KW-0067">ATP-binding</keyword>
<evidence type="ECO:0000256" key="3">
    <source>
        <dbReference type="ARBA" id="ARBA00022490"/>
    </source>
</evidence>
<dbReference type="GO" id="GO:0008776">
    <property type="term" value="F:acetate kinase activity"/>
    <property type="evidence" value="ECO:0007669"/>
    <property type="project" value="TreeGrafter"/>
</dbReference>
<comment type="similarity">
    <text evidence="2 9 10">Belongs to the acetokinase family.</text>
</comment>
<dbReference type="InterPro" id="IPR011245">
    <property type="entry name" value="Butyrate_kin"/>
</dbReference>
<keyword evidence="12" id="KW-1185">Reference proteome</keyword>
<organism evidence="11 12">
    <name type="scientific">Lawsonibacter hominis</name>
    <dbReference type="NCBI Taxonomy" id="2763053"/>
    <lineage>
        <taxon>Bacteria</taxon>
        <taxon>Bacillati</taxon>
        <taxon>Bacillota</taxon>
        <taxon>Clostridia</taxon>
        <taxon>Eubacteriales</taxon>
        <taxon>Oscillospiraceae</taxon>
        <taxon>Lawsonibacter</taxon>
    </lineage>
</organism>
<keyword evidence="4 9" id="KW-0808">Transferase</keyword>
<sequence length="378" mass="41730">MAEKKRILTINPGSTSTKLALFEDETEVLKQELVIRAEDIADCTRMIQQLDIRMASIRDFIRGAELDLSTLDLIVARGGSIHGVHSGAYVIDAHVDAMLRYRPRSQHVSSLAAIIAYQLSRESGVPAIFYDAPSADDADEIMHYTGLPECRRFVTSHCLNSKMVARQVAKSLGKAYEECNFIVAHLGGGITMAFHSGGRMVDTLLDDAGPMSPQRAGRIPVTDVIELCYSGQYTKAEMANKMRGKGGLVAWFGVNDARDVEALIDAGDQKARDVFWYMAYQIAKGIGELSVVQSGRLDRIILTGGLAWSKRLTNWVTEQVEFLAPVVVIPGEREMLALAQGGARVLRGEERANRYTWLPPGYDTLEAFLADCRKTEEE</sequence>
<dbReference type="PRINTS" id="PR00471">
    <property type="entry name" value="ACETATEKNASE"/>
</dbReference>
<gene>
    <name evidence="9 11" type="primary">buk</name>
    <name evidence="11" type="ORF">H8S57_01345</name>
</gene>
<dbReference type="AlphaFoldDB" id="A0A8J6J446"/>
<dbReference type="Gene3D" id="3.30.420.40">
    <property type="match status" value="2"/>
</dbReference>
<dbReference type="GO" id="GO:0047761">
    <property type="term" value="F:butyrate kinase activity"/>
    <property type="evidence" value="ECO:0007669"/>
    <property type="project" value="UniProtKB-UniRule"/>
</dbReference>
<proteinExistence type="inferred from homology"/>
<evidence type="ECO:0000256" key="4">
    <source>
        <dbReference type="ARBA" id="ARBA00022679"/>
    </source>
</evidence>
<evidence type="ECO:0000256" key="6">
    <source>
        <dbReference type="ARBA" id="ARBA00022777"/>
    </source>
</evidence>
<reference evidence="11" key="1">
    <citation type="submission" date="2020-08" db="EMBL/GenBank/DDBJ databases">
        <title>Genome public.</title>
        <authorList>
            <person name="Liu C."/>
            <person name="Sun Q."/>
        </authorList>
    </citation>
    <scope>NUCLEOTIDE SEQUENCE</scope>
    <source>
        <strain evidence="11">NSJ-51</strain>
    </source>
</reference>
<accession>A0A8J6J446</accession>
<dbReference type="CDD" id="cd24011">
    <property type="entry name" value="ASKHA_NBD_BK"/>
    <property type="match status" value="1"/>
</dbReference>
<evidence type="ECO:0000256" key="1">
    <source>
        <dbReference type="ARBA" id="ARBA00004496"/>
    </source>
</evidence>
<dbReference type="GO" id="GO:0005524">
    <property type="term" value="F:ATP binding"/>
    <property type="evidence" value="ECO:0007669"/>
    <property type="project" value="UniProtKB-KW"/>
</dbReference>
<dbReference type="Proteomes" id="UP000661435">
    <property type="component" value="Unassembled WGS sequence"/>
</dbReference>